<comment type="caution">
    <text evidence="3">The sequence shown here is derived from an EMBL/GenBank/DDBJ whole genome shotgun (WGS) entry which is preliminary data.</text>
</comment>
<dbReference type="PANTHER" id="PTHR43597:SF5">
    <property type="entry name" value="SUFE-LIKE PROTEIN 2, CHLOROPLASTIC"/>
    <property type="match status" value="1"/>
</dbReference>
<sequence>MAVSNWQQQYKLIIQWGKLVRPKPDIRLPANLIKGCELPVWLVHKRKGEHHYFEFDSDSSVMNGLAVLLLVQLNGKTAAQIDGENLVQSLRDLGLEKHLTPSRNNGFSRIILRALAFVDA</sequence>
<feature type="domain" description="Fe-S metabolism associated" evidence="2">
    <location>
        <begin position="3"/>
        <end position="113"/>
    </location>
</feature>
<dbReference type="Gene3D" id="3.90.1010.10">
    <property type="match status" value="1"/>
</dbReference>
<dbReference type="EMBL" id="JAVDVX010000007">
    <property type="protein sequence ID" value="MDR7091598.1"/>
    <property type="molecule type" value="Genomic_DNA"/>
</dbReference>
<reference evidence="3 4" key="1">
    <citation type="submission" date="2023-07" db="EMBL/GenBank/DDBJ databases">
        <title>Sorghum-associated microbial communities from plants grown in Nebraska, USA.</title>
        <authorList>
            <person name="Schachtman D."/>
        </authorList>
    </citation>
    <scope>NUCLEOTIDE SEQUENCE [LARGE SCALE GENOMIC DNA]</scope>
    <source>
        <strain evidence="3 4">BE190</strain>
    </source>
</reference>
<dbReference type="InterPro" id="IPR003808">
    <property type="entry name" value="Fe-S_metab-assoc_dom"/>
</dbReference>
<protein>
    <submittedName>
        <fullName evidence="3">Cysteine desulfuration protein SufE</fullName>
    </submittedName>
</protein>
<keyword evidence="4" id="KW-1185">Reference proteome</keyword>
<comment type="similarity">
    <text evidence="1">Belongs to the SufE family.</text>
</comment>
<dbReference type="PANTHER" id="PTHR43597">
    <property type="entry name" value="SULFUR ACCEPTOR PROTEIN CSDE"/>
    <property type="match status" value="1"/>
</dbReference>
<organism evidence="3 4">
    <name type="scientific">Cellvibrio fibrivorans</name>
    <dbReference type="NCBI Taxonomy" id="126350"/>
    <lineage>
        <taxon>Bacteria</taxon>
        <taxon>Pseudomonadati</taxon>
        <taxon>Pseudomonadota</taxon>
        <taxon>Gammaproteobacteria</taxon>
        <taxon>Cellvibrionales</taxon>
        <taxon>Cellvibrionaceae</taxon>
        <taxon>Cellvibrio</taxon>
    </lineage>
</organism>
<name>A0ABU1V2M4_9GAMM</name>
<evidence type="ECO:0000256" key="1">
    <source>
        <dbReference type="ARBA" id="ARBA00010282"/>
    </source>
</evidence>
<proteinExistence type="inferred from homology"/>
<dbReference type="RefSeq" id="WP_310075055.1">
    <property type="nucleotide sequence ID" value="NZ_JAVDVX010000007.1"/>
</dbReference>
<gene>
    <name evidence="3" type="ORF">J2X05_003633</name>
</gene>
<evidence type="ECO:0000313" key="4">
    <source>
        <dbReference type="Proteomes" id="UP001253595"/>
    </source>
</evidence>
<accession>A0ABU1V2M4</accession>
<evidence type="ECO:0000259" key="2">
    <source>
        <dbReference type="Pfam" id="PF02657"/>
    </source>
</evidence>
<dbReference type="Proteomes" id="UP001253595">
    <property type="component" value="Unassembled WGS sequence"/>
</dbReference>
<dbReference type="Pfam" id="PF02657">
    <property type="entry name" value="SufE"/>
    <property type="match status" value="1"/>
</dbReference>
<dbReference type="SUPFAM" id="SSF82649">
    <property type="entry name" value="SufE/NifU"/>
    <property type="match status" value="1"/>
</dbReference>
<evidence type="ECO:0000313" key="3">
    <source>
        <dbReference type="EMBL" id="MDR7091598.1"/>
    </source>
</evidence>